<dbReference type="RefSeq" id="WP_344348231.1">
    <property type="nucleotide sequence ID" value="NZ_BAAASM010000014.1"/>
</dbReference>
<dbReference type="Proteomes" id="UP001596065">
    <property type="component" value="Unassembled WGS sequence"/>
</dbReference>
<evidence type="ECO:0000256" key="6">
    <source>
        <dbReference type="RuleBase" id="RU362118"/>
    </source>
</evidence>
<keyword evidence="9" id="KW-1185">Reference proteome</keyword>
<dbReference type="EC" id="4.4.1.13" evidence="8"/>
<evidence type="ECO:0000256" key="7">
    <source>
        <dbReference type="SAM" id="MobiDB-lite"/>
    </source>
</evidence>
<dbReference type="Gene3D" id="3.90.1150.10">
    <property type="entry name" value="Aspartate Aminotransferase, domain 1"/>
    <property type="match status" value="1"/>
</dbReference>
<keyword evidence="3 6" id="KW-0663">Pyridoxal phosphate</keyword>
<reference evidence="9" key="1">
    <citation type="journal article" date="2019" name="Int. J. Syst. Evol. Microbiol.">
        <title>The Global Catalogue of Microorganisms (GCM) 10K type strain sequencing project: providing services to taxonomists for standard genome sequencing and annotation.</title>
        <authorList>
            <consortium name="The Broad Institute Genomics Platform"/>
            <consortium name="The Broad Institute Genome Sequencing Center for Infectious Disease"/>
            <person name="Wu L."/>
            <person name="Ma J."/>
        </authorList>
    </citation>
    <scope>NUCLEOTIDE SEQUENCE [LARGE SCALE GENOMIC DNA]</scope>
    <source>
        <strain evidence="9">KCTC 5701</strain>
    </source>
</reference>
<comment type="caution">
    <text evidence="8">The sequence shown here is derived from an EMBL/GenBank/DDBJ whole genome shotgun (WGS) entry which is preliminary data.</text>
</comment>
<comment type="cofactor">
    <cofactor evidence="1 6">
        <name>pyridoxal 5'-phosphate</name>
        <dbReference type="ChEBI" id="CHEBI:597326"/>
    </cofactor>
</comment>
<dbReference type="InterPro" id="IPR000277">
    <property type="entry name" value="Cys/Met-Metab_PyrdxlP-dep_enz"/>
</dbReference>
<evidence type="ECO:0000256" key="3">
    <source>
        <dbReference type="ARBA" id="ARBA00022898"/>
    </source>
</evidence>
<evidence type="ECO:0000313" key="8">
    <source>
        <dbReference type="EMBL" id="MFC5655131.1"/>
    </source>
</evidence>
<feature type="compositionally biased region" description="Basic and acidic residues" evidence="7">
    <location>
        <begin position="8"/>
        <end position="21"/>
    </location>
</feature>
<sequence length="416" mass="44396">MNEPVDAPETRYVHAGADPRRQGGYVNPPVHHASTVLYRDVAEMDASQADPLKRGGPVYGRFGTPTSRAFEEALTELEGGHAAVVTCSGLSAITTTILAYVQAGDHILVSDSVYLPTRRFCDSLAALGVETEYYRPTADGAAVARLIRPRTRLLYFESPGSTTFEVQDIPAITAVCRAHGVATVADNTWATPAFHRPLALGAGVDAVVHSATKYLTGHADSILGAVVCTEESYPLVRGAAMRLGQCAGADDVYLGLRGLRTLDVRLARHQEQGLELARWLAGQEGVAAVLHPGLPGDPGHDLWRRDFTGAAGLFGVELDPGFGKPDIDAMLDRLRLFGLGHSYGGYESLIVPADPVSHRLPGTWAGRGPLIRVHVGFEALADLKQDLRAGFEVLLRGRVGHRVAASGNVRPVDHGS</sequence>
<evidence type="ECO:0000256" key="1">
    <source>
        <dbReference type="ARBA" id="ARBA00001933"/>
    </source>
</evidence>
<feature type="region of interest" description="Disordered" evidence="7">
    <location>
        <begin position="1"/>
        <end position="26"/>
    </location>
</feature>
<dbReference type="NCBIfam" id="TIGR01324">
    <property type="entry name" value="cysta_beta_ly_B"/>
    <property type="match status" value="1"/>
</dbReference>
<dbReference type="PIRSF" id="PIRSF001434">
    <property type="entry name" value="CGS"/>
    <property type="match status" value="1"/>
</dbReference>
<keyword evidence="4 8" id="KW-0456">Lyase</keyword>
<comment type="catalytic activity">
    <reaction evidence="5">
        <text>L,L-cystathionine + H2O = L-homocysteine + pyruvate + NH4(+)</text>
        <dbReference type="Rhea" id="RHEA:13965"/>
        <dbReference type="ChEBI" id="CHEBI:15361"/>
        <dbReference type="ChEBI" id="CHEBI:15377"/>
        <dbReference type="ChEBI" id="CHEBI:28938"/>
        <dbReference type="ChEBI" id="CHEBI:58161"/>
        <dbReference type="ChEBI" id="CHEBI:58199"/>
    </reaction>
</comment>
<dbReference type="SUPFAM" id="SSF53383">
    <property type="entry name" value="PLP-dependent transferases"/>
    <property type="match status" value="1"/>
</dbReference>
<dbReference type="Pfam" id="PF01053">
    <property type="entry name" value="Cys_Met_Meta_PP"/>
    <property type="match status" value="1"/>
</dbReference>
<evidence type="ECO:0000256" key="4">
    <source>
        <dbReference type="ARBA" id="ARBA00023239"/>
    </source>
</evidence>
<dbReference type="InterPro" id="IPR006233">
    <property type="entry name" value="Cys_b_lyase_bac"/>
</dbReference>
<dbReference type="Gene3D" id="3.40.640.10">
    <property type="entry name" value="Type I PLP-dependent aspartate aminotransferase-like (Major domain)"/>
    <property type="match status" value="1"/>
</dbReference>
<protein>
    <submittedName>
        <fullName evidence="8">Cystathionine beta-lyase</fullName>
        <ecNumber evidence="8">4.4.1.13</ecNumber>
    </submittedName>
</protein>
<dbReference type="EMBL" id="JBHSOE010000007">
    <property type="protein sequence ID" value="MFC5655131.1"/>
    <property type="molecule type" value="Genomic_DNA"/>
</dbReference>
<dbReference type="InterPro" id="IPR015421">
    <property type="entry name" value="PyrdxlP-dep_Trfase_major"/>
</dbReference>
<evidence type="ECO:0000256" key="2">
    <source>
        <dbReference type="ARBA" id="ARBA00009077"/>
    </source>
</evidence>
<dbReference type="PANTHER" id="PTHR43500:SF1">
    <property type="entry name" value="CYSTATHIONINE BETA-LYASE-RELATED"/>
    <property type="match status" value="1"/>
</dbReference>
<dbReference type="GO" id="GO:0047804">
    <property type="term" value="F:cysteine-S-conjugate beta-lyase activity"/>
    <property type="evidence" value="ECO:0007669"/>
    <property type="project" value="UniProtKB-EC"/>
</dbReference>
<evidence type="ECO:0000256" key="5">
    <source>
        <dbReference type="ARBA" id="ARBA00047517"/>
    </source>
</evidence>
<dbReference type="PANTHER" id="PTHR43500">
    <property type="entry name" value="CYSTATHIONINE BETA-LYASE-RELATED"/>
    <property type="match status" value="1"/>
</dbReference>
<proteinExistence type="inferred from homology"/>
<gene>
    <name evidence="8" type="primary">metC</name>
    <name evidence="8" type="ORF">ACFP3J_06455</name>
</gene>
<dbReference type="InterPro" id="IPR015424">
    <property type="entry name" value="PyrdxlP-dep_Trfase"/>
</dbReference>
<name>A0ABW0WA87_STRNO</name>
<accession>A0ABW0WA87</accession>
<organism evidence="8 9">
    <name type="scientific">Streptomyces nogalater</name>
    <dbReference type="NCBI Taxonomy" id="38314"/>
    <lineage>
        <taxon>Bacteria</taxon>
        <taxon>Bacillati</taxon>
        <taxon>Actinomycetota</taxon>
        <taxon>Actinomycetes</taxon>
        <taxon>Kitasatosporales</taxon>
        <taxon>Streptomycetaceae</taxon>
        <taxon>Streptomyces</taxon>
    </lineage>
</organism>
<dbReference type="InterPro" id="IPR015422">
    <property type="entry name" value="PyrdxlP-dep_Trfase_small"/>
</dbReference>
<evidence type="ECO:0000313" key="9">
    <source>
        <dbReference type="Proteomes" id="UP001596065"/>
    </source>
</evidence>
<comment type="similarity">
    <text evidence="2 6">Belongs to the trans-sulfuration enzymes family.</text>
</comment>